<dbReference type="PANTHER" id="PTHR42879">
    <property type="entry name" value="3-OXOACYL-(ACYL-CARRIER-PROTEIN) REDUCTASE"/>
    <property type="match status" value="1"/>
</dbReference>
<comment type="similarity">
    <text evidence="1 2">Belongs to the short-chain dehydrogenases/reductases (SDR) family.</text>
</comment>
<dbReference type="PRINTS" id="PR00080">
    <property type="entry name" value="SDRFAMILY"/>
</dbReference>
<organism evidence="3 4">
    <name type="scientific">Halalkalibacter alkalisediminis</name>
    <dbReference type="NCBI Taxonomy" id="935616"/>
    <lineage>
        <taxon>Bacteria</taxon>
        <taxon>Bacillati</taxon>
        <taxon>Bacillota</taxon>
        <taxon>Bacilli</taxon>
        <taxon>Bacillales</taxon>
        <taxon>Bacillaceae</taxon>
        <taxon>Halalkalibacter</taxon>
    </lineage>
</organism>
<dbReference type="InterPro" id="IPR002347">
    <property type="entry name" value="SDR_fam"/>
</dbReference>
<sequence length="247" mass="27286">MLLHEKVAIVTGATRGIGKEIVETFVAQGAFVYGIYASNDEAARLIEEELNREHLCVAYVKGSVEDQAFIHTLFKEIVKKHGRIDVLINNAGVTRDQFLFQMDEQDWQDVLQINFGGTYTCCLAALPYMEAQQTGKIVNIVSVTGVAGREAQTNYGTSKGAIIGLTRLLARKYHEKGICINSIAPGMIQTEMIDQVPKAKLDNFLRFTNAKKLGSTKEVAQSVLFLSCELSDYVTDTVLKVDGGFLR</sequence>
<dbReference type="PROSITE" id="PS00061">
    <property type="entry name" value="ADH_SHORT"/>
    <property type="match status" value="1"/>
</dbReference>
<dbReference type="EMBL" id="JBHLTR010000136">
    <property type="protein sequence ID" value="MFC0562523.1"/>
    <property type="molecule type" value="Genomic_DNA"/>
</dbReference>
<evidence type="ECO:0000256" key="2">
    <source>
        <dbReference type="RuleBase" id="RU000363"/>
    </source>
</evidence>
<dbReference type="InterPro" id="IPR050259">
    <property type="entry name" value="SDR"/>
</dbReference>
<dbReference type="RefSeq" id="WP_273847558.1">
    <property type="nucleotide sequence ID" value="NZ_JAQQWT010000028.1"/>
</dbReference>
<keyword evidence="3" id="KW-0560">Oxidoreductase</keyword>
<proteinExistence type="inferred from homology"/>
<dbReference type="EC" id="1.1.1.-" evidence="3"/>
<keyword evidence="4" id="KW-1185">Reference proteome</keyword>
<dbReference type="Pfam" id="PF00106">
    <property type="entry name" value="adh_short"/>
    <property type="match status" value="1"/>
</dbReference>
<dbReference type="Gene3D" id="3.40.50.720">
    <property type="entry name" value="NAD(P)-binding Rossmann-like Domain"/>
    <property type="match status" value="1"/>
</dbReference>
<name>A0ABV6NR10_9BACI</name>
<dbReference type="Proteomes" id="UP001589833">
    <property type="component" value="Unassembled WGS sequence"/>
</dbReference>
<comment type="caution">
    <text evidence="3">The sequence shown here is derived from an EMBL/GenBank/DDBJ whole genome shotgun (WGS) entry which is preliminary data.</text>
</comment>
<reference evidence="3 4" key="1">
    <citation type="submission" date="2024-09" db="EMBL/GenBank/DDBJ databases">
        <authorList>
            <person name="Sun Q."/>
            <person name="Mori K."/>
        </authorList>
    </citation>
    <scope>NUCLEOTIDE SEQUENCE [LARGE SCALE GENOMIC DNA]</scope>
    <source>
        <strain evidence="3 4">NCAIM B.02301</strain>
    </source>
</reference>
<dbReference type="InterPro" id="IPR020904">
    <property type="entry name" value="Sc_DH/Rdtase_CS"/>
</dbReference>
<dbReference type="PANTHER" id="PTHR42879:SF2">
    <property type="entry name" value="3-OXOACYL-[ACYL-CARRIER-PROTEIN] REDUCTASE FABG"/>
    <property type="match status" value="1"/>
</dbReference>
<protein>
    <submittedName>
        <fullName evidence="3">3-oxoacyl-ACP reductase family protein</fullName>
        <ecNumber evidence="3">1.1.1.-</ecNumber>
    </submittedName>
</protein>
<gene>
    <name evidence="3" type="ORF">ACFFH4_27235</name>
</gene>
<evidence type="ECO:0000313" key="4">
    <source>
        <dbReference type="Proteomes" id="UP001589833"/>
    </source>
</evidence>
<accession>A0ABV6NR10</accession>
<dbReference type="GO" id="GO:0016491">
    <property type="term" value="F:oxidoreductase activity"/>
    <property type="evidence" value="ECO:0007669"/>
    <property type="project" value="UniProtKB-KW"/>
</dbReference>
<dbReference type="PRINTS" id="PR00081">
    <property type="entry name" value="GDHRDH"/>
</dbReference>
<dbReference type="SUPFAM" id="SSF51735">
    <property type="entry name" value="NAD(P)-binding Rossmann-fold domains"/>
    <property type="match status" value="1"/>
</dbReference>
<evidence type="ECO:0000256" key="1">
    <source>
        <dbReference type="ARBA" id="ARBA00006484"/>
    </source>
</evidence>
<dbReference type="InterPro" id="IPR036291">
    <property type="entry name" value="NAD(P)-bd_dom_sf"/>
</dbReference>
<evidence type="ECO:0000313" key="3">
    <source>
        <dbReference type="EMBL" id="MFC0562523.1"/>
    </source>
</evidence>